<feature type="binding site" evidence="6">
    <location>
        <begin position="125"/>
        <end position="126"/>
    </location>
    <ligand>
        <name>S-adenosyl-L-methionine</name>
        <dbReference type="ChEBI" id="CHEBI:59789"/>
    </ligand>
</feature>
<keyword evidence="2 6" id="KW-0698">rRNA processing</keyword>
<comment type="similarity">
    <text evidence="6">Belongs to the methyltransferase superfamily. RNA methyltransferase RsmG family.</text>
</comment>
<dbReference type="NCBIfam" id="TIGR00138">
    <property type="entry name" value="rsmG_gidB"/>
    <property type="match status" value="1"/>
</dbReference>
<evidence type="ECO:0000313" key="8">
    <source>
        <dbReference type="Proteomes" id="UP001058533"/>
    </source>
</evidence>
<dbReference type="EC" id="2.1.1.170" evidence="6"/>
<keyword evidence="8" id="KW-1185">Reference proteome</keyword>
<dbReference type="InterPro" id="IPR003682">
    <property type="entry name" value="rRNA_ssu_MeTfrase_G"/>
</dbReference>
<accession>A0ABY5L559</accession>
<dbReference type="Gene3D" id="3.40.50.150">
    <property type="entry name" value="Vaccinia Virus protein VP39"/>
    <property type="match status" value="1"/>
</dbReference>
<comment type="function">
    <text evidence="6">Specifically methylates the N7 position of guanine in position 527 of 16S rRNA.</text>
</comment>
<dbReference type="PANTHER" id="PTHR31760:SF0">
    <property type="entry name" value="S-ADENOSYL-L-METHIONINE-DEPENDENT METHYLTRANSFERASES SUPERFAMILY PROTEIN"/>
    <property type="match status" value="1"/>
</dbReference>
<dbReference type="RefSeq" id="WP_256505676.1">
    <property type="nucleotide sequence ID" value="NZ_CP101740.1"/>
</dbReference>
<dbReference type="Proteomes" id="UP001058533">
    <property type="component" value="Chromosome"/>
</dbReference>
<dbReference type="PIRSF" id="PIRSF003078">
    <property type="entry name" value="GidB"/>
    <property type="match status" value="1"/>
</dbReference>
<keyword evidence="4 6" id="KW-0808">Transferase</keyword>
<organism evidence="7 8">
    <name type="scientific">Sphingomonas qomolangmaensis</name>
    <dbReference type="NCBI Taxonomy" id="2918765"/>
    <lineage>
        <taxon>Bacteria</taxon>
        <taxon>Pseudomonadati</taxon>
        <taxon>Pseudomonadota</taxon>
        <taxon>Alphaproteobacteria</taxon>
        <taxon>Sphingomonadales</taxon>
        <taxon>Sphingomonadaceae</taxon>
        <taxon>Sphingomonas</taxon>
    </lineage>
</organism>
<evidence type="ECO:0000256" key="5">
    <source>
        <dbReference type="ARBA" id="ARBA00022691"/>
    </source>
</evidence>
<feature type="binding site" evidence="6">
    <location>
        <position position="80"/>
    </location>
    <ligand>
        <name>S-adenosyl-L-methionine</name>
        <dbReference type="ChEBI" id="CHEBI:59789"/>
    </ligand>
</feature>
<keyword evidence="3 6" id="KW-0489">Methyltransferase</keyword>
<sequence>MTEDDARAWMAERWPAEAIDRLNAYESLVRGEAGQQNLVAPSTLDHFWTRHIVDSAQLVAIADARAGQGNWIDIGSGAGLPGIVAAILQRRPVTLVEPRRRRADFLSAAVERLAIAGTNVEQSRIETFRASGNAVLSARAVAALDPLFESASHLADKQTLWLLPKGRSAQSELESAQHRWHGLFHVEQSVTAADSQIVVATGVMLR</sequence>
<dbReference type="HAMAP" id="MF_00074">
    <property type="entry name" value="16SrRNA_methyltr_G"/>
    <property type="match status" value="1"/>
</dbReference>
<comment type="caution">
    <text evidence="6">Lacks conserved residue(s) required for the propagation of feature annotation.</text>
</comment>
<evidence type="ECO:0000256" key="4">
    <source>
        <dbReference type="ARBA" id="ARBA00022679"/>
    </source>
</evidence>
<gene>
    <name evidence="6 7" type="primary">rsmG</name>
    <name evidence="7" type="ORF">NMP03_12095</name>
</gene>
<dbReference type="PANTHER" id="PTHR31760">
    <property type="entry name" value="S-ADENOSYL-L-METHIONINE-DEPENDENT METHYLTRANSFERASES SUPERFAMILY PROTEIN"/>
    <property type="match status" value="1"/>
</dbReference>
<feature type="binding site" evidence="6">
    <location>
        <position position="139"/>
    </location>
    <ligand>
        <name>S-adenosyl-L-methionine</name>
        <dbReference type="ChEBI" id="CHEBI:59789"/>
    </ligand>
</feature>
<evidence type="ECO:0000256" key="6">
    <source>
        <dbReference type="HAMAP-Rule" id="MF_00074"/>
    </source>
</evidence>
<evidence type="ECO:0000256" key="1">
    <source>
        <dbReference type="ARBA" id="ARBA00022490"/>
    </source>
</evidence>
<keyword evidence="5 6" id="KW-0949">S-adenosyl-L-methionine</keyword>
<name>A0ABY5L559_9SPHN</name>
<evidence type="ECO:0000313" key="7">
    <source>
        <dbReference type="EMBL" id="UUL81927.1"/>
    </source>
</evidence>
<evidence type="ECO:0000256" key="2">
    <source>
        <dbReference type="ARBA" id="ARBA00022552"/>
    </source>
</evidence>
<dbReference type="GO" id="GO:0032259">
    <property type="term" value="P:methylation"/>
    <property type="evidence" value="ECO:0007669"/>
    <property type="project" value="UniProtKB-KW"/>
</dbReference>
<keyword evidence="1 6" id="KW-0963">Cytoplasm</keyword>
<dbReference type="InterPro" id="IPR029063">
    <property type="entry name" value="SAM-dependent_MTases_sf"/>
</dbReference>
<comment type="catalytic activity">
    <reaction evidence="6">
        <text>guanosine(527) in 16S rRNA + S-adenosyl-L-methionine = N(7)-methylguanosine(527) in 16S rRNA + S-adenosyl-L-homocysteine</text>
        <dbReference type="Rhea" id="RHEA:42732"/>
        <dbReference type="Rhea" id="RHEA-COMP:10209"/>
        <dbReference type="Rhea" id="RHEA-COMP:10210"/>
        <dbReference type="ChEBI" id="CHEBI:57856"/>
        <dbReference type="ChEBI" id="CHEBI:59789"/>
        <dbReference type="ChEBI" id="CHEBI:74269"/>
        <dbReference type="ChEBI" id="CHEBI:74480"/>
        <dbReference type="EC" id="2.1.1.170"/>
    </reaction>
</comment>
<dbReference type="EMBL" id="CP101740">
    <property type="protein sequence ID" value="UUL81927.1"/>
    <property type="molecule type" value="Genomic_DNA"/>
</dbReference>
<evidence type="ECO:0000256" key="3">
    <source>
        <dbReference type="ARBA" id="ARBA00022603"/>
    </source>
</evidence>
<feature type="binding site" evidence="6">
    <location>
        <position position="75"/>
    </location>
    <ligand>
        <name>S-adenosyl-L-methionine</name>
        <dbReference type="ChEBI" id="CHEBI:59789"/>
    </ligand>
</feature>
<proteinExistence type="inferred from homology"/>
<dbReference type="SUPFAM" id="SSF53335">
    <property type="entry name" value="S-adenosyl-L-methionine-dependent methyltransferases"/>
    <property type="match status" value="1"/>
</dbReference>
<reference evidence="7" key="1">
    <citation type="submission" date="2022-07" db="EMBL/GenBank/DDBJ databases">
        <title>Sphingomonas sp. nov., a novel bacterium isolated from the north slope of the Mount Everest.</title>
        <authorList>
            <person name="Cui X."/>
            <person name="Liu Y."/>
        </authorList>
    </citation>
    <scope>NUCLEOTIDE SEQUENCE</scope>
    <source>
        <strain evidence="7">S5-59</strain>
    </source>
</reference>
<dbReference type="GO" id="GO:0008168">
    <property type="term" value="F:methyltransferase activity"/>
    <property type="evidence" value="ECO:0007669"/>
    <property type="project" value="UniProtKB-KW"/>
</dbReference>
<protein>
    <recommendedName>
        <fullName evidence="6">Ribosomal RNA small subunit methyltransferase G</fullName>
        <ecNumber evidence="6">2.1.1.170</ecNumber>
    </recommendedName>
    <alternativeName>
        <fullName evidence="6">16S rRNA 7-methylguanosine methyltransferase</fullName>
        <shortName evidence="6">16S rRNA m7G methyltransferase</shortName>
    </alternativeName>
</protein>
<comment type="subcellular location">
    <subcellularLocation>
        <location evidence="6">Cytoplasm</location>
    </subcellularLocation>
</comment>
<dbReference type="Pfam" id="PF02527">
    <property type="entry name" value="GidB"/>
    <property type="match status" value="1"/>
</dbReference>